<name>A0A7W7H5L1_9ACTN</name>
<accession>A0A7W7H5L1</accession>
<dbReference type="Proteomes" id="UP000546162">
    <property type="component" value="Unassembled WGS sequence"/>
</dbReference>
<gene>
    <name evidence="1" type="ORF">BJY16_007526</name>
</gene>
<evidence type="ECO:0000313" key="1">
    <source>
        <dbReference type="EMBL" id="MBB4744067.1"/>
    </source>
</evidence>
<dbReference type="AlphaFoldDB" id="A0A7W7H5L1"/>
<sequence length="347" mass="37685">MPAFDRTPEQSVVPARRTALPIRAHAPAHRLLTLQKRLGNTAVQRLVVRTPDTGMGARVALADDDSQVDLSLSATYWVGGRAAATTVFGATAQTAAITVASGTSGVLQVRVHAVVDIDNSPPFDDLSYAKDFFADFPITVAPDGTLQIDAGLVRDEGLDLTTQLYVESVEPLTGADWVQLNVRITTTTSHGRSGGVGYVINEGIGGRSWIRQFRLAVRTPAHPAVRERGHRTYFERPRQDAVSLAEQDRLIAWFQSLPEPTQARVRDGRTPVVLIGRASTTGDTALNLRLSAERMAAVRRILEVFAGNRVQFHTRAEGEYTAGTEDAVESREQRRVDVSVLDNASGP</sequence>
<dbReference type="InterPro" id="IPR036737">
    <property type="entry name" value="OmpA-like_sf"/>
</dbReference>
<reference evidence="1 2" key="1">
    <citation type="submission" date="2020-08" db="EMBL/GenBank/DDBJ databases">
        <title>Sequencing the genomes of 1000 actinobacteria strains.</title>
        <authorList>
            <person name="Klenk H.-P."/>
        </authorList>
    </citation>
    <scope>NUCLEOTIDE SEQUENCE [LARGE SCALE GENOMIC DNA]</scope>
    <source>
        <strain evidence="1 2">DSM 45809</strain>
    </source>
</reference>
<dbReference type="Gene3D" id="3.30.1330.60">
    <property type="entry name" value="OmpA-like domain"/>
    <property type="match status" value="1"/>
</dbReference>
<dbReference type="RefSeq" id="WP_185044280.1">
    <property type="nucleotide sequence ID" value="NZ_BAABFG010000005.1"/>
</dbReference>
<evidence type="ECO:0000313" key="2">
    <source>
        <dbReference type="Proteomes" id="UP000546162"/>
    </source>
</evidence>
<dbReference type="SUPFAM" id="SSF103088">
    <property type="entry name" value="OmpA-like"/>
    <property type="match status" value="1"/>
</dbReference>
<evidence type="ECO:0008006" key="3">
    <source>
        <dbReference type="Google" id="ProtNLM"/>
    </source>
</evidence>
<proteinExistence type="predicted"/>
<comment type="caution">
    <text evidence="1">The sequence shown here is derived from an EMBL/GenBank/DDBJ whole genome shotgun (WGS) entry which is preliminary data.</text>
</comment>
<organism evidence="1 2">
    <name type="scientific">Actinoplanes octamycinicus</name>
    <dbReference type="NCBI Taxonomy" id="135948"/>
    <lineage>
        <taxon>Bacteria</taxon>
        <taxon>Bacillati</taxon>
        <taxon>Actinomycetota</taxon>
        <taxon>Actinomycetes</taxon>
        <taxon>Micromonosporales</taxon>
        <taxon>Micromonosporaceae</taxon>
        <taxon>Actinoplanes</taxon>
    </lineage>
</organism>
<keyword evidence="2" id="KW-1185">Reference proteome</keyword>
<protein>
    <recommendedName>
        <fullName evidence="3">OmpA family protein</fullName>
    </recommendedName>
</protein>
<dbReference type="EMBL" id="JACHNB010000001">
    <property type="protein sequence ID" value="MBB4744067.1"/>
    <property type="molecule type" value="Genomic_DNA"/>
</dbReference>